<evidence type="ECO:0008006" key="5">
    <source>
        <dbReference type="Google" id="ProtNLM"/>
    </source>
</evidence>
<reference evidence="3 4" key="1">
    <citation type="submission" date="2021-07" db="EMBL/GenBank/DDBJ databases">
        <title>Alteriqipengyuania abyssalis NZ-12B nov, sp.nov isolated from deep sea sponge in pacific ocean.</title>
        <authorList>
            <person name="Tareen S."/>
            <person name="Wink J."/>
        </authorList>
    </citation>
    <scope>NUCLEOTIDE SEQUENCE [LARGE SCALE GENOMIC DNA]</scope>
    <source>
        <strain evidence="3 4">NZ-12B</strain>
    </source>
</reference>
<feature type="region of interest" description="Disordered" evidence="1">
    <location>
        <begin position="120"/>
        <end position="147"/>
    </location>
</feature>
<evidence type="ECO:0000256" key="1">
    <source>
        <dbReference type="SAM" id="MobiDB-lite"/>
    </source>
</evidence>
<dbReference type="EMBL" id="JAHWXP010000005">
    <property type="protein sequence ID" value="MBY8338350.1"/>
    <property type="molecule type" value="Genomic_DNA"/>
</dbReference>
<keyword evidence="4" id="KW-1185">Reference proteome</keyword>
<dbReference type="Proteomes" id="UP000759298">
    <property type="component" value="Unassembled WGS sequence"/>
</dbReference>
<organism evidence="3 4">
    <name type="scientific">Alteriqipengyuania abyssalis</name>
    <dbReference type="NCBI Taxonomy" id="2860200"/>
    <lineage>
        <taxon>Bacteria</taxon>
        <taxon>Pseudomonadati</taxon>
        <taxon>Pseudomonadota</taxon>
        <taxon>Alphaproteobacteria</taxon>
        <taxon>Sphingomonadales</taxon>
        <taxon>Erythrobacteraceae</taxon>
        <taxon>Alteriqipengyuania</taxon>
    </lineage>
</organism>
<name>A0ABS7PJD1_9SPHN</name>
<evidence type="ECO:0000313" key="4">
    <source>
        <dbReference type="Proteomes" id="UP000759298"/>
    </source>
</evidence>
<keyword evidence="2" id="KW-1133">Transmembrane helix</keyword>
<dbReference type="RefSeq" id="WP_222825840.1">
    <property type="nucleotide sequence ID" value="NZ_JAHWXP010000005.1"/>
</dbReference>
<keyword evidence="2" id="KW-0812">Transmembrane</keyword>
<comment type="caution">
    <text evidence="3">The sequence shown here is derived from an EMBL/GenBank/DDBJ whole genome shotgun (WGS) entry which is preliminary data.</text>
</comment>
<evidence type="ECO:0000313" key="3">
    <source>
        <dbReference type="EMBL" id="MBY8338350.1"/>
    </source>
</evidence>
<accession>A0ABS7PJD1</accession>
<protein>
    <recommendedName>
        <fullName evidence="5">Tetratricopeptide repeat protein</fullName>
    </recommendedName>
</protein>
<evidence type="ECO:0000256" key="2">
    <source>
        <dbReference type="SAM" id="Phobius"/>
    </source>
</evidence>
<feature type="transmembrane region" description="Helical" evidence="2">
    <location>
        <begin position="155"/>
        <end position="177"/>
    </location>
</feature>
<gene>
    <name evidence="3" type="ORF">KYN89_14975</name>
</gene>
<keyword evidence="2" id="KW-0472">Membrane</keyword>
<sequence length="552" mass="59827">MTAEPVRAFDFADELSAEVARVLADPAFVKAPVQSRLLSYLCEQTLAGEGPLSQYAIAVDGLGREESYDLTSDSYPRVQISRLRRNLTDYYTRIAPGHGLAVHLDKGDYRLHLAPPEKAYPERLGNSHAEPQDDADAPGTVPADAARPARRSHDLLLRAGGALAALVILAFGLFNLFSGSWGGTGSAAAAPPRIAVEVDIAPPALGKLGDPQLTEHVRFDMESQVAGSFIATLAQDRAAADYRLTLHSAPALDAQDRLRLELFDREGARVYVSTLALPANSETLDAVLGGELAQLLTPDGLVAQLELKAHGKAKSDYLCFLRSETVARPSATTAQRLPALLDRCLARYPRSDYVPFWLARKAFVLYQADLRQGLPIRREGEAWDLTTRALEADPFNSYANALAARIVLADGECAAAESYFLNMIERGGYYPVLAGMIATEAAPCGHEFAQAAGDWRARIGAMSQGNRTLDPLSQLYVMLAVLALKDRAAAERLASARPIEESSADVEGMLDELTRAVESRAYARSKATEIEADLARFVWNPQARAAIVRSLR</sequence>
<proteinExistence type="predicted"/>